<dbReference type="InParanoid" id="A0A5C3P9B0"/>
<sequence length="119" mass="12676">MMQSSAYSRSIARCPGPRSWSPEGCPITFACDGLALVNLITLTCILLSPVEPHCARLCFQFTAAFAADSACGLVANRHVWPSGARASADGLSSCTGAARGARVRSRIFFYVASMSKELR</sequence>
<evidence type="ECO:0000313" key="1">
    <source>
        <dbReference type="EMBL" id="TFK85487.1"/>
    </source>
</evidence>
<dbReference type="AlphaFoldDB" id="A0A5C3P9B0"/>
<dbReference type="Proteomes" id="UP000308197">
    <property type="component" value="Unassembled WGS sequence"/>
</dbReference>
<name>A0A5C3P9B0_9APHY</name>
<dbReference type="EMBL" id="ML211250">
    <property type="protein sequence ID" value="TFK85487.1"/>
    <property type="molecule type" value="Genomic_DNA"/>
</dbReference>
<reference evidence="1 2" key="1">
    <citation type="journal article" date="2019" name="Nat. Ecol. Evol.">
        <title>Megaphylogeny resolves global patterns of mushroom evolution.</title>
        <authorList>
            <person name="Varga T."/>
            <person name="Krizsan K."/>
            <person name="Foldi C."/>
            <person name="Dima B."/>
            <person name="Sanchez-Garcia M."/>
            <person name="Sanchez-Ramirez S."/>
            <person name="Szollosi G.J."/>
            <person name="Szarkandi J.G."/>
            <person name="Papp V."/>
            <person name="Albert L."/>
            <person name="Andreopoulos W."/>
            <person name="Angelini C."/>
            <person name="Antonin V."/>
            <person name="Barry K.W."/>
            <person name="Bougher N.L."/>
            <person name="Buchanan P."/>
            <person name="Buyck B."/>
            <person name="Bense V."/>
            <person name="Catcheside P."/>
            <person name="Chovatia M."/>
            <person name="Cooper J."/>
            <person name="Damon W."/>
            <person name="Desjardin D."/>
            <person name="Finy P."/>
            <person name="Geml J."/>
            <person name="Haridas S."/>
            <person name="Hughes K."/>
            <person name="Justo A."/>
            <person name="Karasinski D."/>
            <person name="Kautmanova I."/>
            <person name="Kiss B."/>
            <person name="Kocsube S."/>
            <person name="Kotiranta H."/>
            <person name="LaButti K.M."/>
            <person name="Lechner B.E."/>
            <person name="Liimatainen K."/>
            <person name="Lipzen A."/>
            <person name="Lukacs Z."/>
            <person name="Mihaltcheva S."/>
            <person name="Morgado L.N."/>
            <person name="Niskanen T."/>
            <person name="Noordeloos M.E."/>
            <person name="Ohm R.A."/>
            <person name="Ortiz-Santana B."/>
            <person name="Ovrebo C."/>
            <person name="Racz N."/>
            <person name="Riley R."/>
            <person name="Savchenko A."/>
            <person name="Shiryaev A."/>
            <person name="Soop K."/>
            <person name="Spirin V."/>
            <person name="Szebenyi C."/>
            <person name="Tomsovsky M."/>
            <person name="Tulloss R.E."/>
            <person name="Uehling J."/>
            <person name="Grigoriev I.V."/>
            <person name="Vagvolgyi C."/>
            <person name="Papp T."/>
            <person name="Martin F.M."/>
            <person name="Miettinen O."/>
            <person name="Hibbett D.S."/>
            <person name="Nagy L.G."/>
        </authorList>
    </citation>
    <scope>NUCLEOTIDE SEQUENCE [LARGE SCALE GENOMIC DNA]</scope>
    <source>
        <strain evidence="1 2">HHB13444</strain>
    </source>
</reference>
<protein>
    <submittedName>
        <fullName evidence="1">Uncharacterized protein</fullName>
    </submittedName>
</protein>
<proteinExistence type="predicted"/>
<accession>A0A5C3P9B0</accession>
<evidence type="ECO:0000313" key="2">
    <source>
        <dbReference type="Proteomes" id="UP000308197"/>
    </source>
</evidence>
<gene>
    <name evidence="1" type="ORF">K466DRAFT_186235</name>
</gene>
<keyword evidence="2" id="KW-1185">Reference proteome</keyword>
<organism evidence="1 2">
    <name type="scientific">Polyporus arcularius HHB13444</name>
    <dbReference type="NCBI Taxonomy" id="1314778"/>
    <lineage>
        <taxon>Eukaryota</taxon>
        <taxon>Fungi</taxon>
        <taxon>Dikarya</taxon>
        <taxon>Basidiomycota</taxon>
        <taxon>Agaricomycotina</taxon>
        <taxon>Agaricomycetes</taxon>
        <taxon>Polyporales</taxon>
        <taxon>Polyporaceae</taxon>
        <taxon>Polyporus</taxon>
    </lineage>
</organism>